<dbReference type="GO" id="GO:0006281">
    <property type="term" value="P:DNA repair"/>
    <property type="evidence" value="ECO:0007669"/>
    <property type="project" value="InterPro"/>
</dbReference>
<evidence type="ECO:0000256" key="2">
    <source>
        <dbReference type="ARBA" id="ARBA00022853"/>
    </source>
</evidence>
<evidence type="ECO:0000256" key="4">
    <source>
        <dbReference type="ARBA" id="ARBA00023163"/>
    </source>
</evidence>
<dbReference type="Gene3D" id="1.10.10.60">
    <property type="entry name" value="Homeodomain-like"/>
    <property type="match status" value="1"/>
</dbReference>
<dbReference type="FunFam" id="1.10.10.60:FF:000087">
    <property type="entry name" value="DNA methyltransferase 1-associated protein 1"/>
    <property type="match status" value="1"/>
</dbReference>
<name>A0AAN9TGG8_9HEMI</name>
<dbReference type="AlphaFoldDB" id="A0AAN9TGG8"/>
<comment type="subcellular location">
    <subcellularLocation>
        <location evidence="1">Nucleus</location>
    </subcellularLocation>
</comment>
<evidence type="ECO:0000256" key="5">
    <source>
        <dbReference type="ARBA" id="ARBA00023242"/>
    </source>
</evidence>
<dbReference type="InterPro" id="IPR027109">
    <property type="entry name" value="Swc4/Dmap1"/>
</dbReference>
<dbReference type="PANTHER" id="PTHR12855">
    <property type="entry name" value="DNA METHYLTRANSFERASE 1-ASSOCIATED PROTEIN 1 FAMILY MEMBER"/>
    <property type="match status" value="1"/>
</dbReference>
<keyword evidence="4" id="KW-0804">Transcription</keyword>
<evidence type="ECO:0000256" key="6">
    <source>
        <dbReference type="ARBA" id="ARBA00067416"/>
    </source>
</evidence>
<dbReference type="GO" id="GO:0003714">
    <property type="term" value="F:transcription corepressor activity"/>
    <property type="evidence" value="ECO:0007669"/>
    <property type="project" value="TreeGrafter"/>
</dbReference>
<dbReference type="GO" id="GO:0000122">
    <property type="term" value="P:negative regulation of transcription by RNA polymerase II"/>
    <property type="evidence" value="ECO:0007669"/>
    <property type="project" value="TreeGrafter"/>
</dbReference>
<evidence type="ECO:0000259" key="8">
    <source>
        <dbReference type="Pfam" id="PF05499"/>
    </source>
</evidence>
<organism evidence="10 11">
    <name type="scientific">Parthenolecanium corni</name>
    <dbReference type="NCBI Taxonomy" id="536013"/>
    <lineage>
        <taxon>Eukaryota</taxon>
        <taxon>Metazoa</taxon>
        <taxon>Ecdysozoa</taxon>
        <taxon>Arthropoda</taxon>
        <taxon>Hexapoda</taxon>
        <taxon>Insecta</taxon>
        <taxon>Pterygota</taxon>
        <taxon>Neoptera</taxon>
        <taxon>Paraneoptera</taxon>
        <taxon>Hemiptera</taxon>
        <taxon>Sternorrhyncha</taxon>
        <taxon>Coccoidea</taxon>
        <taxon>Coccidae</taxon>
        <taxon>Parthenolecanium</taxon>
    </lineage>
</organism>
<feature type="domain" description="DNA methyltransferase 1-associated 1" evidence="8">
    <location>
        <begin position="241"/>
        <end position="404"/>
    </location>
</feature>
<dbReference type="GO" id="GO:0006338">
    <property type="term" value="P:chromatin remodeling"/>
    <property type="evidence" value="ECO:0007669"/>
    <property type="project" value="InterPro"/>
</dbReference>
<reference evidence="10 11" key="1">
    <citation type="submission" date="2024-03" db="EMBL/GenBank/DDBJ databases">
        <title>Adaptation during the transition from Ophiocordyceps entomopathogen to insect associate is accompanied by gene loss and intensified selection.</title>
        <authorList>
            <person name="Ward C.M."/>
            <person name="Onetto C.A."/>
            <person name="Borneman A.R."/>
        </authorList>
    </citation>
    <scope>NUCLEOTIDE SEQUENCE [LARGE SCALE GENOMIC DNA]</scope>
    <source>
        <strain evidence="10">AWRI1</strain>
        <tissue evidence="10">Single Adult Female</tissue>
    </source>
</reference>
<keyword evidence="2" id="KW-0156">Chromatin regulator</keyword>
<evidence type="ECO:0000256" key="1">
    <source>
        <dbReference type="ARBA" id="ARBA00004123"/>
    </source>
</evidence>
<feature type="compositionally biased region" description="Basic and acidic residues" evidence="7">
    <location>
        <begin position="277"/>
        <end position="286"/>
    </location>
</feature>
<evidence type="ECO:0000259" key="9">
    <source>
        <dbReference type="Pfam" id="PF16282"/>
    </source>
</evidence>
<feature type="region of interest" description="Disordered" evidence="7">
    <location>
        <begin position="256"/>
        <end position="293"/>
    </location>
</feature>
<dbReference type="Pfam" id="PF05499">
    <property type="entry name" value="DMAP1"/>
    <property type="match status" value="1"/>
</dbReference>
<comment type="caution">
    <text evidence="10">The sequence shown here is derived from an EMBL/GenBank/DDBJ whole genome shotgun (WGS) entry which is preliminary data.</text>
</comment>
<evidence type="ECO:0000313" key="10">
    <source>
        <dbReference type="EMBL" id="KAK7586241.1"/>
    </source>
</evidence>
<accession>A0AAN9TGG8</accession>
<feature type="compositionally biased region" description="Basic and acidic residues" evidence="7">
    <location>
        <begin position="256"/>
        <end position="265"/>
    </location>
</feature>
<proteinExistence type="predicted"/>
<keyword evidence="5" id="KW-0539">Nucleus</keyword>
<protein>
    <recommendedName>
        <fullName evidence="6">DNA methyltransferase 1-associated protein 1</fullName>
    </recommendedName>
</protein>
<dbReference type="InterPro" id="IPR032563">
    <property type="entry name" value="DAMP1_SANT-like"/>
</dbReference>
<dbReference type="GO" id="GO:0000812">
    <property type="term" value="C:Swr1 complex"/>
    <property type="evidence" value="ECO:0007669"/>
    <property type="project" value="TreeGrafter"/>
</dbReference>
<evidence type="ECO:0000313" key="11">
    <source>
        <dbReference type="Proteomes" id="UP001367676"/>
    </source>
</evidence>
<evidence type="ECO:0000256" key="3">
    <source>
        <dbReference type="ARBA" id="ARBA00023015"/>
    </source>
</evidence>
<dbReference type="GO" id="GO:0035267">
    <property type="term" value="C:NuA4 histone acetyltransferase complex"/>
    <property type="evidence" value="ECO:0007669"/>
    <property type="project" value="InterPro"/>
</dbReference>
<keyword evidence="11" id="KW-1185">Reference proteome</keyword>
<dbReference type="EMBL" id="JBBCAQ010000027">
    <property type="protein sequence ID" value="KAK7586241.1"/>
    <property type="molecule type" value="Genomic_DNA"/>
</dbReference>
<dbReference type="PANTHER" id="PTHR12855:SF10">
    <property type="entry name" value="DNA METHYLTRANSFERASE 1-ASSOCIATED PROTEIN 1"/>
    <property type="match status" value="1"/>
</dbReference>
<evidence type="ECO:0000256" key="7">
    <source>
        <dbReference type="SAM" id="MobiDB-lite"/>
    </source>
</evidence>
<dbReference type="Pfam" id="PF16282">
    <property type="entry name" value="SANT_DAMP1_like"/>
    <property type="match status" value="1"/>
</dbReference>
<gene>
    <name evidence="10" type="ORF">V9T40_004117</name>
</gene>
<sequence>MADIRDILDIERVPSTEGLRDSILGISDKTKLKKNVPSNVSKPPKRPEGMARELYALLCVDRKDAPPLLPTDTGIGYKHEKAKLGMRKVRPWKWMAFTNPARKDSSVFYHWRRVADEGKEYPFAQFNKSIDILEYTDAEYSQYLKSDDWTREETDHLFDLCQRFDMRFIVIQDRYDSSKFKKRDVEDLKERYYFVSNTLKRIRHTGNTHYHEPKAYDAEHEKRRKEQLNRLFSRTPEQIEEEQSLTQELRKIEARKKEREKKAQDLQKLITGSESPAEPRKQEKRPAQRKRFQSQIKMKVDPNVSEVIGIKFPDHKASGAATRTSRMRLPANVGQKKTKIIEQKLKELNIELNPIPTEEVCTLFNELRSDIVVLNEIKNALSTCMFEIQTFKHQYEAYKPEQTLEIPDIISKHQNELMDVDKN</sequence>
<dbReference type="InterPro" id="IPR008468">
    <property type="entry name" value="DMAP1"/>
</dbReference>
<feature type="domain" description="DAMP1 SANT/Myb-like" evidence="9">
    <location>
        <begin position="121"/>
        <end position="199"/>
    </location>
</feature>
<keyword evidence="3" id="KW-0805">Transcription regulation</keyword>
<dbReference type="Proteomes" id="UP001367676">
    <property type="component" value="Unassembled WGS sequence"/>
</dbReference>